<gene>
    <name evidence="2" type="ORF">MM415A00138_0005</name>
</gene>
<name>A0A6M3Y531_9ZZZZ</name>
<dbReference type="EMBL" id="MT145196">
    <property type="protein sequence ID" value="QJI05192.1"/>
    <property type="molecule type" value="Genomic_DNA"/>
</dbReference>
<evidence type="ECO:0000256" key="1">
    <source>
        <dbReference type="SAM" id="MobiDB-lite"/>
    </source>
</evidence>
<feature type="compositionally biased region" description="Pro residues" evidence="1">
    <location>
        <begin position="118"/>
        <end position="127"/>
    </location>
</feature>
<evidence type="ECO:0000313" key="2">
    <source>
        <dbReference type="EMBL" id="QJI05192.1"/>
    </source>
</evidence>
<proteinExistence type="predicted"/>
<sequence length="127" mass="13888">MIFYLSLPSCGSGLSEPMLCWLPFEDSIEPESRVLRPEDLAFLLERIRFRDWESFEAVCRRIMLGSSTGAAPHPHALDALQGRDLSRDGAYPTGAAPPTGEGASPEPTHPCDPDVDRPPPLPFGEPT</sequence>
<dbReference type="AlphaFoldDB" id="A0A6M3Y531"/>
<feature type="region of interest" description="Disordered" evidence="1">
    <location>
        <begin position="67"/>
        <end position="127"/>
    </location>
</feature>
<accession>A0A6M3Y531</accession>
<reference evidence="2" key="1">
    <citation type="submission" date="2020-03" db="EMBL/GenBank/DDBJ databases">
        <title>The deep terrestrial virosphere.</title>
        <authorList>
            <person name="Holmfeldt K."/>
            <person name="Nilsson E."/>
            <person name="Simone D."/>
            <person name="Lopez-Fernandez M."/>
            <person name="Wu X."/>
            <person name="de Brujin I."/>
            <person name="Lundin D."/>
            <person name="Andersson A."/>
            <person name="Bertilsson S."/>
            <person name="Dopson M."/>
        </authorList>
    </citation>
    <scope>NUCLEOTIDE SEQUENCE</scope>
    <source>
        <strain evidence="2">MM415A00138</strain>
    </source>
</reference>
<organism evidence="2">
    <name type="scientific">viral metagenome</name>
    <dbReference type="NCBI Taxonomy" id="1070528"/>
    <lineage>
        <taxon>unclassified sequences</taxon>
        <taxon>metagenomes</taxon>
        <taxon>organismal metagenomes</taxon>
    </lineage>
</organism>
<protein>
    <submittedName>
        <fullName evidence="2">Uncharacterized protein</fullName>
    </submittedName>
</protein>